<evidence type="ECO:0000256" key="1">
    <source>
        <dbReference type="ARBA" id="ARBA00022729"/>
    </source>
</evidence>
<dbReference type="EMBL" id="CABM01000047">
    <property type="protein sequence ID" value="CBH97771.1"/>
    <property type="molecule type" value="Genomic_DNA"/>
</dbReference>
<dbReference type="SUPFAM" id="SSF53850">
    <property type="entry name" value="Periplasmic binding protein-like II"/>
    <property type="match status" value="1"/>
</dbReference>
<organism evidence="3">
    <name type="scientific">mine drainage metagenome</name>
    <dbReference type="NCBI Taxonomy" id="410659"/>
    <lineage>
        <taxon>unclassified sequences</taxon>
        <taxon>metagenomes</taxon>
        <taxon>ecological metagenomes</taxon>
    </lineage>
</organism>
<dbReference type="GO" id="GO:0015833">
    <property type="term" value="P:peptide transport"/>
    <property type="evidence" value="ECO:0007669"/>
    <property type="project" value="TreeGrafter"/>
</dbReference>
<dbReference type="CDD" id="cd08497">
    <property type="entry name" value="MbnE-like"/>
    <property type="match status" value="1"/>
</dbReference>
<dbReference type="InterPro" id="IPR039424">
    <property type="entry name" value="SBP_5"/>
</dbReference>
<evidence type="ECO:0000313" key="3">
    <source>
        <dbReference type="EMBL" id="CBH97771.1"/>
    </source>
</evidence>
<dbReference type="PANTHER" id="PTHR30290">
    <property type="entry name" value="PERIPLASMIC BINDING COMPONENT OF ABC TRANSPORTER"/>
    <property type="match status" value="1"/>
</dbReference>
<dbReference type="InterPro" id="IPR030678">
    <property type="entry name" value="Peptide/Ni-bd"/>
</dbReference>
<dbReference type="PANTHER" id="PTHR30290:SF64">
    <property type="entry name" value="ABC TRANSPORTER PERIPLASMIC BINDING PROTEIN"/>
    <property type="match status" value="1"/>
</dbReference>
<dbReference type="AlphaFoldDB" id="E6PS65"/>
<evidence type="ECO:0000259" key="2">
    <source>
        <dbReference type="Pfam" id="PF00496"/>
    </source>
</evidence>
<dbReference type="PIRSF" id="PIRSF002741">
    <property type="entry name" value="MppA"/>
    <property type="match status" value="1"/>
</dbReference>
<dbReference type="GO" id="GO:1904680">
    <property type="term" value="F:peptide transmembrane transporter activity"/>
    <property type="evidence" value="ECO:0007669"/>
    <property type="project" value="TreeGrafter"/>
</dbReference>
<dbReference type="Gene3D" id="3.10.105.10">
    <property type="entry name" value="Dipeptide-binding Protein, Domain 3"/>
    <property type="match status" value="1"/>
</dbReference>
<name>E6PS65_9ZZZZ</name>
<dbReference type="GO" id="GO:0043190">
    <property type="term" value="C:ATP-binding cassette (ABC) transporter complex"/>
    <property type="evidence" value="ECO:0007669"/>
    <property type="project" value="InterPro"/>
</dbReference>
<proteinExistence type="predicted"/>
<dbReference type="GO" id="GO:0042884">
    <property type="term" value="P:microcin transport"/>
    <property type="evidence" value="ECO:0007669"/>
    <property type="project" value="TreeGrafter"/>
</dbReference>
<gene>
    <name evidence="3" type="ORF">CARN2_3246</name>
</gene>
<reference evidence="3" key="1">
    <citation type="submission" date="2009-10" db="EMBL/GenBank/DDBJ databases">
        <title>Diversity of trophic interactions inside an arsenic-rich microbial ecosystem.</title>
        <authorList>
            <person name="Bertin P.N."/>
            <person name="Heinrich-Salmeron A."/>
            <person name="Pelletier E."/>
            <person name="Goulhen-Chollet F."/>
            <person name="Arsene-Ploetze F."/>
            <person name="Gallien S."/>
            <person name="Calteau A."/>
            <person name="Vallenet D."/>
            <person name="Casiot C."/>
            <person name="Chane-Woon-Ming B."/>
            <person name="Giloteaux L."/>
            <person name="Barakat M."/>
            <person name="Bonnefoy V."/>
            <person name="Bruneel O."/>
            <person name="Chandler M."/>
            <person name="Cleiss J."/>
            <person name="Duran R."/>
            <person name="Elbaz-Poulichet F."/>
            <person name="Fonknechten N."/>
            <person name="Lauga B."/>
            <person name="Mornico D."/>
            <person name="Ortet P."/>
            <person name="Schaeffer C."/>
            <person name="Siguier P."/>
            <person name="Alexander Thil Smith A."/>
            <person name="Van Dorsselaer A."/>
            <person name="Weissenbach J."/>
            <person name="Medigue C."/>
            <person name="Le Paslier D."/>
        </authorList>
    </citation>
    <scope>NUCLEOTIDE SEQUENCE</scope>
</reference>
<accession>E6PS65</accession>
<keyword evidence="1" id="KW-0732">Signal</keyword>
<dbReference type="Gene3D" id="3.40.190.10">
    <property type="entry name" value="Periplasmic binding protein-like II"/>
    <property type="match status" value="1"/>
</dbReference>
<dbReference type="InterPro" id="IPR000914">
    <property type="entry name" value="SBP_5_dom"/>
</dbReference>
<dbReference type="GO" id="GO:0030288">
    <property type="term" value="C:outer membrane-bounded periplasmic space"/>
    <property type="evidence" value="ECO:0007669"/>
    <property type="project" value="TreeGrafter"/>
</dbReference>
<dbReference type="Pfam" id="PF00496">
    <property type="entry name" value="SBP_bac_5"/>
    <property type="match status" value="1"/>
</dbReference>
<protein>
    <submittedName>
        <fullName evidence="3">Putative ABC-type peptide transport system,periplasmic component</fullName>
    </submittedName>
</protein>
<dbReference type="PROSITE" id="PS51318">
    <property type="entry name" value="TAT"/>
    <property type="match status" value="1"/>
</dbReference>
<sequence>MAHALSLSRRTLLQALGLALAPWAADADAATQDSPALALYDKPKYPPGFAHFDYANPNAPLGGTLWLTPPSRAGSFDKLNPFTLRGTAPPGINTLVFESLMTASWDEPNSVYGLLAEDVELAADRRSVRFRLNAAARFVNGDPVTADDVRHSFDTLVGPYAAPGIKVQFADVARVVVEDMRHVRFDFKRANHELPLIVAGLPVFSRQWGAGKHFDEVVNELPIASGPYSIERMSQNQDIVYARRTNYWGWSLPARRGQYNFARIGFKLYRDETARLEAFKAGDFDLIQEFIAKNWVRQYTGPKFASGELVKRELPNHNPAGFQGMVLNLRRPLFQDIRVRHALALALDFQWLNRMFFYGQYKRIHGYFANSPFEARHAPGQDELALLEPLRPQLAPEVFGVLPTLPSTDPPGSLRANLLAARSLLREAGWHYRDGALRNVRGEVFTFEYLDSQGSMARVMTPYGQALARLGIRMQYRQVDYALYQRRMDGFDYDMTTVRYLGSPSPGNELRDRFGSPSASIEGSDNVWGIRSPAVDALISHVVQARTWAQLVAACKALDRVLVCGWYSVPQWYAASHRVAYRSGLFGMPRTLPLYYEPEAWAMACWWSQPRAKPVAEKQA</sequence>
<feature type="domain" description="Solute-binding protein family 5" evidence="2">
    <location>
        <begin position="111"/>
        <end position="518"/>
    </location>
</feature>
<comment type="caution">
    <text evidence="3">The sequence shown here is derived from an EMBL/GenBank/DDBJ whole genome shotgun (WGS) entry which is preliminary data.</text>
</comment>
<dbReference type="InterPro" id="IPR006311">
    <property type="entry name" value="TAT_signal"/>
</dbReference>